<evidence type="ECO:0000256" key="2">
    <source>
        <dbReference type="ARBA" id="ARBA00012423"/>
    </source>
</evidence>
<dbReference type="OrthoDB" id="2418081at2759"/>
<dbReference type="AlphaFoldDB" id="A0A5B7D1T5"/>
<dbReference type="PANTHER" id="PTHR10655">
    <property type="entry name" value="LYSOPHOSPHOLIPASE-RELATED"/>
    <property type="match status" value="1"/>
</dbReference>
<organism evidence="4 5">
    <name type="scientific">Portunus trituberculatus</name>
    <name type="common">Swimming crab</name>
    <name type="synonym">Neptunus trituberculatus</name>
    <dbReference type="NCBI Taxonomy" id="210409"/>
    <lineage>
        <taxon>Eukaryota</taxon>
        <taxon>Metazoa</taxon>
        <taxon>Ecdysozoa</taxon>
        <taxon>Arthropoda</taxon>
        <taxon>Crustacea</taxon>
        <taxon>Multicrustacea</taxon>
        <taxon>Malacostraca</taxon>
        <taxon>Eumalacostraca</taxon>
        <taxon>Eucarida</taxon>
        <taxon>Decapoda</taxon>
        <taxon>Pleocyemata</taxon>
        <taxon>Brachyura</taxon>
        <taxon>Eubrachyura</taxon>
        <taxon>Portunoidea</taxon>
        <taxon>Portunidae</taxon>
        <taxon>Portuninae</taxon>
        <taxon>Portunus</taxon>
    </lineage>
</organism>
<dbReference type="EMBL" id="VSRR010000470">
    <property type="protein sequence ID" value="MPC16012.1"/>
    <property type="molecule type" value="Genomic_DNA"/>
</dbReference>
<dbReference type="EC" id="3.1.2.22" evidence="2"/>
<feature type="domain" description="Phospholipase/carboxylesterase/thioesterase" evidence="3">
    <location>
        <begin position="31"/>
        <end position="88"/>
    </location>
</feature>
<gene>
    <name evidence="4" type="primary">LYPLA1_0</name>
    <name evidence="4" type="ORF">E2C01_008823</name>
</gene>
<comment type="similarity">
    <text evidence="1">Belongs to the AB hydrolase superfamily. AB hydrolase 2 family.</text>
</comment>
<dbReference type="GO" id="GO:0052689">
    <property type="term" value="F:carboxylic ester hydrolase activity"/>
    <property type="evidence" value="ECO:0007669"/>
    <property type="project" value="TreeGrafter"/>
</dbReference>
<dbReference type="PANTHER" id="PTHR10655:SF68">
    <property type="entry name" value="PALMITOYL-PROTEIN HYDROLASE"/>
    <property type="match status" value="1"/>
</dbReference>
<dbReference type="Pfam" id="PF02230">
    <property type="entry name" value="Abhydrolase_2"/>
    <property type="match status" value="1"/>
</dbReference>
<dbReference type="GO" id="GO:0008474">
    <property type="term" value="F:palmitoyl-(protein) hydrolase activity"/>
    <property type="evidence" value="ECO:0007669"/>
    <property type="project" value="UniProtKB-EC"/>
</dbReference>
<name>A0A5B7D1T5_PORTR</name>
<dbReference type="Proteomes" id="UP000324222">
    <property type="component" value="Unassembled WGS sequence"/>
</dbReference>
<proteinExistence type="inferred from homology"/>
<dbReference type="GO" id="GO:0005737">
    <property type="term" value="C:cytoplasm"/>
    <property type="evidence" value="ECO:0007669"/>
    <property type="project" value="TreeGrafter"/>
</dbReference>
<keyword evidence="5" id="KW-1185">Reference proteome</keyword>
<evidence type="ECO:0000256" key="1">
    <source>
        <dbReference type="ARBA" id="ARBA00006499"/>
    </source>
</evidence>
<evidence type="ECO:0000259" key="3">
    <source>
        <dbReference type="Pfam" id="PF02230"/>
    </source>
</evidence>
<comment type="caution">
    <text evidence="4">The sequence shown here is derived from an EMBL/GenBank/DDBJ whole genome shotgun (WGS) entry which is preliminary data.</text>
</comment>
<dbReference type="SUPFAM" id="SSF53474">
    <property type="entry name" value="alpha/beta-Hydrolases"/>
    <property type="match status" value="1"/>
</dbReference>
<reference evidence="4 5" key="1">
    <citation type="submission" date="2019-05" db="EMBL/GenBank/DDBJ databases">
        <title>Another draft genome of Portunus trituberculatus and its Hox gene families provides insights of decapod evolution.</title>
        <authorList>
            <person name="Jeong J.-H."/>
            <person name="Song I."/>
            <person name="Kim S."/>
            <person name="Choi T."/>
            <person name="Kim D."/>
            <person name="Ryu S."/>
            <person name="Kim W."/>
        </authorList>
    </citation>
    <scope>NUCLEOTIDE SEQUENCE [LARGE SCALE GENOMIC DNA]</scope>
    <source>
        <tissue evidence="4">Muscle</tissue>
    </source>
</reference>
<evidence type="ECO:0000313" key="5">
    <source>
        <dbReference type="Proteomes" id="UP000324222"/>
    </source>
</evidence>
<sequence length="176" mass="19438">MTGLVSGYLPPRPGRHWVSTHEFLLLEPCLCPQAAVGNTGAPILQCHGDCDPIVPYKFGQITSQIIKKFAGNIEFKTYRGMMHSSCDEAESQPSQSAPPSCPRAQVLVGCSSFANSSERYSSTPNLFPSVGCLSVVRERSGQLPWGHSPHDLHLRWKQHPRAPVFFTAERKDLFTT</sequence>
<dbReference type="InterPro" id="IPR029058">
    <property type="entry name" value="AB_hydrolase_fold"/>
</dbReference>
<dbReference type="Gene3D" id="3.40.50.1820">
    <property type="entry name" value="alpha/beta hydrolase"/>
    <property type="match status" value="1"/>
</dbReference>
<protein>
    <recommendedName>
        <fullName evidence="2">palmitoyl-protein hydrolase</fullName>
        <ecNumber evidence="2">3.1.2.22</ecNumber>
    </recommendedName>
</protein>
<accession>A0A5B7D1T5</accession>
<dbReference type="InterPro" id="IPR003140">
    <property type="entry name" value="PLipase/COase/thioEstase"/>
</dbReference>
<evidence type="ECO:0000313" key="4">
    <source>
        <dbReference type="EMBL" id="MPC16012.1"/>
    </source>
</evidence>
<dbReference type="InterPro" id="IPR050565">
    <property type="entry name" value="LYPA1-2/EST-like"/>
</dbReference>